<evidence type="ECO:0000256" key="2">
    <source>
        <dbReference type="ARBA" id="ARBA00022803"/>
    </source>
</evidence>
<keyword evidence="4" id="KW-0472">Membrane</keyword>
<dbReference type="PANTHER" id="PTHR44227:SF3">
    <property type="entry name" value="PROTEIN O-MANNOSYL-TRANSFERASE TMTC4"/>
    <property type="match status" value="1"/>
</dbReference>
<dbReference type="InterPro" id="IPR019734">
    <property type="entry name" value="TPR_rpt"/>
</dbReference>
<dbReference type="Proteomes" id="UP000182229">
    <property type="component" value="Unassembled WGS sequence"/>
</dbReference>
<dbReference type="EMBL" id="MPIN01000003">
    <property type="protein sequence ID" value="OJH39953.1"/>
    <property type="molecule type" value="Genomic_DNA"/>
</dbReference>
<feature type="transmembrane region" description="Helical" evidence="4">
    <location>
        <begin position="335"/>
        <end position="355"/>
    </location>
</feature>
<feature type="repeat" description="TPR" evidence="3">
    <location>
        <begin position="436"/>
        <end position="469"/>
    </location>
</feature>
<feature type="transmembrane region" description="Helical" evidence="4">
    <location>
        <begin position="244"/>
        <end position="262"/>
    </location>
</feature>
<dbReference type="SMART" id="SM00028">
    <property type="entry name" value="TPR"/>
    <property type="match status" value="3"/>
</dbReference>
<gene>
    <name evidence="5" type="ORF">BON30_12790</name>
</gene>
<feature type="transmembrane region" description="Helical" evidence="4">
    <location>
        <begin position="307"/>
        <end position="323"/>
    </location>
</feature>
<dbReference type="Gene3D" id="1.25.40.10">
    <property type="entry name" value="Tetratricopeptide repeat domain"/>
    <property type="match status" value="1"/>
</dbReference>
<evidence type="ECO:0000256" key="3">
    <source>
        <dbReference type="PROSITE-ProRule" id="PRU00339"/>
    </source>
</evidence>
<dbReference type="Pfam" id="PF14559">
    <property type="entry name" value="TPR_19"/>
    <property type="match status" value="2"/>
</dbReference>
<evidence type="ECO:0000256" key="4">
    <source>
        <dbReference type="SAM" id="Phobius"/>
    </source>
</evidence>
<proteinExistence type="predicted"/>
<feature type="repeat" description="TPR" evidence="3">
    <location>
        <begin position="504"/>
        <end position="537"/>
    </location>
</feature>
<feature type="transmembrane region" description="Helical" evidence="4">
    <location>
        <begin position="282"/>
        <end position="300"/>
    </location>
</feature>
<dbReference type="PROSITE" id="PS50005">
    <property type="entry name" value="TPR"/>
    <property type="match status" value="2"/>
</dbReference>
<accession>A0A1L9BCK7</accession>
<dbReference type="PANTHER" id="PTHR44227">
    <property type="match status" value="1"/>
</dbReference>
<keyword evidence="4" id="KW-1133">Transmembrane helix</keyword>
<sequence>MCVCALLTYANTLANGFVWDDVVLIQTNPWLEGPEHLGRILGSHFWAFHDEAGVSQNYYRPLVHLTFMLCHALFGFQPWGYHLVSLLGHVAVSGLVYQVGWVLCARRQMGPFAALAAGLLFAVHPIHTEAVAWAASVNDVGMTLGIMLALWWLMTSGPGLTLRAALAGLAFLFALLFKEPGILLLGMVGVYDVVLAGRAWSPRQWVGRYLPLAVALALYAALRLPAMAGLGRTLHHTKLGTGGLILNAFPLVAQYVGALVLPLELNAYHVFVPAESLGDPRVLSGLAALVGLGIVALVLWRREPSAFVALAWCLGCLLPLLYIPALGKNAFSERYLYLPSVGFVLFVGWGLEALLQHRPASRPWLVGALAVGVLGGGVASARRNQVWHDGYSLWSDTESKSPEEPSVQGALGLALIDRGQFSEAIAHLERDRPGSATVRKNLGLAYARMGRLREAEAELQEVVRMKPEDASAWANLCLVHKNLKQWSSAREECETAVRLEPQAPEPRVSLGQVLLSMGHLDEAEQHLREALARRPGFVPARRLLERLERERQRAEPPAP</sequence>
<dbReference type="InterPro" id="IPR052346">
    <property type="entry name" value="O-mannosyl-transferase_TMTC"/>
</dbReference>
<feature type="transmembrane region" description="Helical" evidence="4">
    <location>
        <begin position="206"/>
        <end position="224"/>
    </location>
</feature>
<keyword evidence="4" id="KW-0812">Transmembrane</keyword>
<protein>
    <submittedName>
        <fullName evidence="5">Uncharacterized protein</fullName>
    </submittedName>
</protein>
<feature type="transmembrane region" description="Helical" evidence="4">
    <location>
        <begin position="109"/>
        <end position="126"/>
    </location>
</feature>
<reference evidence="5 6" key="2">
    <citation type="submission" date="2016-12" db="EMBL/GenBank/DDBJ databases">
        <title>Draft Genome Sequence of Cystobacter ferrugineus Strain Cbfe23.</title>
        <authorList>
            <person name="Akbar S."/>
            <person name="Dowd S.E."/>
            <person name="Stevens D.C."/>
        </authorList>
    </citation>
    <scope>NUCLEOTIDE SEQUENCE [LARGE SCALE GENOMIC DNA]</scope>
    <source>
        <strain evidence="5 6">Cbfe23</strain>
    </source>
</reference>
<dbReference type="STRING" id="83449.BON30_12790"/>
<comment type="caution">
    <text evidence="5">The sequence shown here is derived from an EMBL/GenBank/DDBJ whole genome shotgun (WGS) entry which is preliminary data.</text>
</comment>
<dbReference type="AlphaFoldDB" id="A0A1L9BCK7"/>
<name>A0A1L9BCK7_9BACT</name>
<keyword evidence="2 3" id="KW-0802">TPR repeat</keyword>
<keyword evidence="6" id="KW-1185">Reference proteome</keyword>
<organism evidence="5 6">
    <name type="scientific">Cystobacter ferrugineus</name>
    <dbReference type="NCBI Taxonomy" id="83449"/>
    <lineage>
        <taxon>Bacteria</taxon>
        <taxon>Pseudomonadati</taxon>
        <taxon>Myxococcota</taxon>
        <taxon>Myxococcia</taxon>
        <taxon>Myxococcales</taxon>
        <taxon>Cystobacterineae</taxon>
        <taxon>Archangiaceae</taxon>
        <taxon>Cystobacter</taxon>
    </lineage>
</organism>
<evidence type="ECO:0000313" key="5">
    <source>
        <dbReference type="EMBL" id="OJH39953.1"/>
    </source>
</evidence>
<evidence type="ECO:0000313" key="6">
    <source>
        <dbReference type="Proteomes" id="UP000182229"/>
    </source>
</evidence>
<feature type="transmembrane region" description="Helical" evidence="4">
    <location>
        <begin position="83"/>
        <end position="103"/>
    </location>
</feature>
<dbReference type="InterPro" id="IPR011990">
    <property type="entry name" value="TPR-like_helical_dom_sf"/>
</dbReference>
<dbReference type="SUPFAM" id="SSF48452">
    <property type="entry name" value="TPR-like"/>
    <property type="match status" value="1"/>
</dbReference>
<keyword evidence="1" id="KW-0677">Repeat</keyword>
<reference evidence="6" key="1">
    <citation type="submission" date="2016-11" db="EMBL/GenBank/DDBJ databases">
        <authorList>
            <person name="Shukria A."/>
            <person name="Stevens D.C."/>
        </authorList>
    </citation>
    <scope>NUCLEOTIDE SEQUENCE [LARGE SCALE GENOMIC DNA]</scope>
    <source>
        <strain evidence="6">Cbfe23</strain>
    </source>
</reference>
<evidence type="ECO:0000256" key="1">
    <source>
        <dbReference type="ARBA" id="ARBA00022737"/>
    </source>
</evidence>